<dbReference type="STRING" id="6184.A0A430QDJ9"/>
<dbReference type="Proteomes" id="UP000290809">
    <property type="component" value="Unassembled WGS sequence"/>
</dbReference>
<keyword evidence="2" id="KW-1185">Reference proteome</keyword>
<dbReference type="SUPFAM" id="SSF54236">
    <property type="entry name" value="Ubiquitin-like"/>
    <property type="match status" value="1"/>
</dbReference>
<dbReference type="InterPro" id="IPR029071">
    <property type="entry name" value="Ubiquitin-like_domsf"/>
</dbReference>
<organism evidence="1 2">
    <name type="scientific">Schistosoma bovis</name>
    <name type="common">Blood fluke</name>
    <dbReference type="NCBI Taxonomy" id="6184"/>
    <lineage>
        <taxon>Eukaryota</taxon>
        <taxon>Metazoa</taxon>
        <taxon>Spiralia</taxon>
        <taxon>Lophotrochozoa</taxon>
        <taxon>Platyhelminthes</taxon>
        <taxon>Trematoda</taxon>
        <taxon>Digenea</taxon>
        <taxon>Strigeidida</taxon>
        <taxon>Schistosomatoidea</taxon>
        <taxon>Schistosomatidae</taxon>
        <taxon>Schistosoma</taxon>
    </lineage>
</organism>
<protein>
    <submittedName>
        <fullName evidence="1">GABA(A) receptor-associated protein</fullName>
    </submittedName>
</protein>
<comment type="caution">
    <text evidence="1">The sequence shown here is derived from an EMBL/GenBank/DDBJ whole genome shotgun (WGS) entry which is preliminary data.</text>
</comment>
<sequence length="101" mass="11900">MKFQYKEDRPFEKRLEEGQNIRKKYPSSVPVGWISSSLFKNIMIVISSSTLHTVMKVYTDQWKTAYLHENSILEHHDRDLFLYIAYSDESIYGSVEDCISS</sequence>
<dbReference type="AlphaFoldDB" id="A0A430QDJ9"/>
<dbReference type="EMBL" id="QMKO01001907">
    <property type="protein sequence ID" value="RTG85797.1"/>
    <property type="molecule type" value="Genomic_DNA"/>
</dbReference>
<proteinExistence type="predicted"/>
<dbReference type="Gene3D" id="3.10.20.90">
    <property type="entry name" value="Phosphatidylinositol 3-kinase Catalytic Subunit, Chain A, domain 1"/>
    <property type="match status" value="1"/>
</dbReference>
<name>A0A430QDJ9_SCHBO</name>
<reference evidence="1 2" key="1">
    <citation type="journal article" date="2019" name="PLoS Pathog.">
        <title>Genome sequence of the bovine parasite Schistosoma bovis Tanzania.</title>
        <authorList>
            <person name="Oey H."/>
            <person name="Zakrzewski M."/>
            <person name="Gobert G."/>
            <person name="Gravermann K."/>
            <person name="Stoye J."/>
            <person name="Jones M."/>
            <person name="Mcmanus D."/>
            <person name="Krause L."/>
        </authorList>
    </citation>
    <scope>NUCLEOTIDE SEQUENCE [LARGE SCALE GENOMIC DNA]</scope>
    <source>
        <strain evidence="1 2">TAN1997</strain>
    </source>
</reference>
<accession>A0A430QDJ9</accession>
<gene>
    <name evidence="1" type="ORF">DC041_0005807</name>
</gene>
<evidence type="ECO:0000313" key="1">
    <source>
        <dbReference type="EMBL" id="RTG85797.1"/>
    </source>
</evidence>
<keyword evidence="1" id="KW-0675">Receptor</keyword>
<evidence type="ECO:0000313" key="2">
    <source>
        <dbReference type="Proteomes" id="UP000290809"/>
    </source>
</evidence>